<reference evidence="7 8" key="1">
    <citation type="submission" date="2019-07" db="EMBL/GenBank/DDBJ databases">
        <title>Draft genome assembly of a fouling barnacle, Amphibalanus amphitrite (Darwin, 1854): The first reference genome for Thecostraca.</title>
        <authorList>
            <person name="Kim W."/>
        </authorList>
    </citation>
    <scope>NUCLEOTIDE SEQUENCE [LARGE SCALE GENOMIC DNA]</scope>
    <source>
        <strain evidence="7">SNU_AA5</strain>
        <tissue evidence="7">Soma without cirri and trophi</tissue>
    </source>
</reference>
<keyword evidence="2" id="KW-0963">Cytoplasm</keyword>
<accession>A0A6A4XAD7</accession>
<dbReference type="Gene3D" id="2.130.10.10">
    <property type="entry name" value="YVTN repeat-like/Quinoprotein amine dehydrogenase"/>
    <property type="match status" value="2"/>
</dbReference>
<dbReference type="PANTHER" id="PTHR12442">
    <property type="entry name" value="DYNEIN INTERMEDIATE CHAIN"/>
    <property type="match status" value="1"/>
</dbReference>
<name>A0A6A4XAD7_AMPAM</name>
<keyword evidence="8" id="KW-1185">Reference proteome</keyword>
<evidence type="ECO:0000256" key="6">
    <source>
        <dbReference type="SAM" id="MobiDB-lite"/>
    </source>
</evidence>
<dbReference type="PANTHER" id="PTHR12442:SF26">
    <property type="entry name" value="CYTOPLASMIC DYNEIN 2 INTERMEDIATE CHAIN 2"/>
    <property type="match status" value="1"/>
</dbReference>
<comment type="caution">
    <text evidence="7">The sequence shown here is derived from an EMBL/GenBank/DDBJ whole genome shotgun (WGS) entry which is preliminary data.</text>
</comment>
<dbReference type="OrthoDB" id="445052at2759"/>
<evidence type="ECO:0000256" key="5">
    <source>
        <dbReference type="PROSITE-ProRule" id="PRU00221"/>
    </source>
</evidence>
<comment type="subcellular location">
    <subcellularLocation>
        <location evidence="1">Cytoplasm</location>
    </subcellularLocation>
</comment>
<dbReference type="PROSITE" id="PS50082">
    <property type="entry name" value="WD_REPEATS_2"/>
    <property type="match status" value="1"/>
</dbReference>
<evidence type="ECO:0000256" key="2">
    <source>
        <dbReference type="ARBA" id="ARBA00022490"/>
    </source>
</evidence>
<dbReference type="GO" id="GO:0045503">
    <property type="term" value="F:dynein light chain binding"/>
    <property type="evidence" value="ECO:0007669"/>
    <property type="project" value="TreeGrafter"/>
</dbReference>
<evidence type="ECO:0000256" key="4">
    <source>
        <dbReference type="ARBA" id="ARBA00022737"/>
    </source>
</evidence>
<dbReference type="InterPro" id="IPR001680">
    <property type="entry name" value="WD40_rpt"/>
</dbReference>
<dbReference type="InterPro" id="IPR050687">
    <property type="entry name" value="Dynein_IC"/>
</dbReference>
<organism evidence="7 8">
    <name type="scientific">Amphibalanus amphitrite</name>
    <name type="common">Striped barnacle</name>
    <name type="synonym">Balanus amphitrite</name>
    <dbReference type="NCBI Taxonomy" id="1232801"/>
    <lineage>
        <taxon>Eukaryota</taxon>
        <taxon>Metazoa</taxon>
        <taxon>Ecdysozoa</taxon>
        <taxon>Arthropoda</taxon>
        <taxon>Crustacea</taxon>
        <taxon>Multicrustacea</taxon>
        <taxon>Cirripedia</taxon>
        <taxon>Thoracica</taxon>
        <taxon>Thoracicalcarea</taxon>
        <taxon>Balanomorpha</taxon>
        <taxon>Balanoidea</taxon>
        <taxon>Balanidae</taxon>
        <taxon>Amphibalaninae</taxon>
        <taxon>Amphibalanus</taxon>
    </lineage>
</organism>
<dbReference type="GO" id="GO:0005868">
    <property type="term" value="C:cytoplasmic dynein complex"/>
    <property type="evidence" value="ECO:0007669"/>
    <property type="project" value="TreeGrafter"/>
</dbReference>
<dbReference type="SMART" id="SM00320">
    <property type="entry name" value="WD40"/>
    <property type="match status" value="6"/>
</dbReference>
<dbReference type="GO" id="GO:0097014">
    <property type="term" value="C:ciliary plasm"/>
    <property type="evidence" value="ECO:0007669"/>
    <property type="project" value="TreeGrafter"/>
</dbReference>
<dbReference type="Proteomes" id="UP000440578">
    <property type="component" value="Unassembled WGS sequence"/>
</dbReference>
<keyword evidence="4" id="KW-0677">Repeat</keyword>
<evidence type="ECO:0000313" key="8">
    <source>
        <dbReference type="Proteomes" id="UP000440578"/>
    </source>
</evidence>
<dbReference type="GO" id="GO:0045504">
    <property type="term" value="F:dynein heavy chain binding"/>
    <property type="evidence" value="ECO:0007669"/>
    <property type="project" value="TreeGrafter"/>
</dbReference>
<dbReference type="InterPro" id="IPR015943">
    <property type="entry name" value="WD40/YVTN_repeat-like_dom_sf"/>
</dbReference>
<protein>
    <submittedName>
        <fullName evidence="7">WD repeat-containing protein 34</fullName>
    </submittedName>
</protein>
<evidence type="ECO:0000256" key="1">
    <source>
        <dbReference type="ARBA" id="ARBA00004496"/>
    </source>
</evidence>
<feature type="repeat" description="WD" evidence="5">
    <location>
        <begin position="230"/>
        <end position="273"/>
    </location>
</feature>
<evidence type="ECO:0000313" key="7">
    <source>
        <dbReference type="EMBL" id="KAF0313220.1"/>
    </source>
</evidence>
<dbReference type="AlphaFoldDB" id="A0A6A4XAD7"/>
<dbReference type="Pfam" id="PF00400">
    <property type="entry name" value="WD40"/>
    <property type="match status" value="1"/>
</dbReference>
<feature type="region of interest" description="Disordered" evidence="6">
    <location>
        <begin position="17"/>
        <end position="61"/>
    </location>
</feature>
<gene>
    <name evidence="7" type="primary">Wdr34_1</name>
    <name evidence="7" type="ORF">FJT64_016212</name>
</gene>
<dbReference type="InterPro" id="IPR036322">
    <property type="entry name" value="WD40_repeat_dom_sf"/>
</dbReference>
<keyword evidence="3 5" id="KW-0853">WD repeat</keyword>
<dbReference type="SUPFAM" id="SSF50978">
    <property type="entry name" value="WD40 repeat-like"/>
    <property type="match status" value="1"/>
</dbReference>
<proteinExistence type="predicted"/>
<feature type="compositionally biased region" description="Basic and acidic residues" evidence="6">
    <location>
        <begin position="45"/>
        <end position="57"/>
    </location>
</feature>
<evidence type="ECO:0000256" key="3">
    <source>
        <dbReference type="ARBA" id="ARBA00022574"/>
    </source>
</evidence>
<dbReference type="GO" id="GO:0042073">
    <property type="term" value="P:intraciliary transport"/>
    <property type="evidence" value="ECO:0007669"/>
    <property type="project" value="TreeGrafter"/>
</dbReference>
<sequence>MLKFKDVNFDVIGFKSSWKAKSKQSESGSQTEPLKIEESETQTIGHDEKESQTDPEPKVVVPPADAAVQPSLVAFLGRAVPLVLRELERSEKSRAFDGYQLIEEDDDQPVRRLLTLRLAGRPADTGTTGDQVSCLSWSCTGSVVAVGYGAGEHQSWCEHSTSLALWNVHRKDLNPNQPYQKLELRSCASYCRFHPSEPSVLAVGMVTGELQLYNLSREEDPLLGTTSGIIQGHREPVSALHWLARSAGYSLVSASRDGRMLVWKYSEAKQQLQLVKQFQLMAGQVPRSAGRRAARADSEAGLTALAFSHDNPDQFTIGSEGGGVFLCSFASEVPITAMTGERTEGLLNPVTSTFEPHQGQVLMLQCSKFHRNIFISAGSDNEVRVYNTLQISPLLSISLEAEVTAAALSPSRPLVVFVTTGSGEQHLFDFTRRGAPLHTMRLHEKPLVVTALRLNDKQPSLLATGDAKGAVHVWSLATEYVSPKTHELAEINRLGGVQTDG</sequence>
<dbReference type="EMBL" id="VIIS01000104">
    <property type="protein sequence ID" value="KAF0313220.1"/>
    <property type="molecule type" value="Genomic_DNA"/>
</dbReference>